<feature type="region of interest" description="Disordered" evidence="8">
    <location>
        <begin position="59"/>
        <end position="78"/>
    </location>
</feature>
<evidence type="ECO:0000256" key="6">
    <source>
        <dbReference type="ARBA" id="ARBA00049360"/>
    </source>
</evidence>
<comment type="catalytic activity">
    <reaction evidence="6">
        <text>ATP + H2O = ADP + phosphate + H(+)</text>
        <dbReference type="Rhea" id="RHEA:13065"/>
        <dbReference type="ChEBI" id="CHEBI:15377"/>
        <dbReference type="ChEBI" id="CHEBI:15378"/>
        <dbReference type="ChEBI" id="CHEBI:30616"/>
        <dbReference type="ChEBI" id="CHEBI:43474"/>
        <dbReference type="ChEBI" id="CHEBI:456216"/>
    </reaction>
</comment>
<keyword evidence="5" id="KW-0460">Magnesium</keyword>
<evidence type="ECO:0000256" key="7">
    <source>
        <dbReference type="RuleBase" id="RU003651"/>
    </source>
</evidence>
<dbReference type="GO" id="GO:0016887">
    <property type="term" value="F:ATP hydrolysis activity"/>
    <property type="evidence" value="ECO:0007669"/>
    <property type="project" value="InterPro"/>
</dbReference>
<dbReference type="InterPro" id="IPR003959">
    <property type="entry name" value="ATPase_AAA_core"/>
</dbReference>
<feature type="compositionally biased region" description="Polar residues" evidence="8">
    <location>
        <begin position="572"/>
        <end position="581"/>
    </location>
</feature>
<dbReference type="GO" id="GO:0006950">
    <property type="term" value="P:response to stress"/>
    <property type="evidence" value="ECO:0007669"/>
    <property type="project" value="UniProtKB-ARBA"/>
</dbReference>
<dbReference type="FunFam" id="3.40.50.300:FF:001122">
    <property type="entry name" value="AAA-ATPase ASD, mitochondrial"/>
    <property type="match status" value="1"/>
</dbReference>
<dbReference type="Gene3D" id="3.40.50.300">
    <property type="entry name" value="P-loop containing nucleotide triphosphate hydrolases"/>
    <property type="match status" value="1"/>
</dbReference>
<dbReference type="Pfam" id="PF14363">
    <property type="entry name" value="AAA_assoc"/>
    <property type="match status" value="1"/>
</dbReference>
<sequence length="581" mass="66456">MTRRTAPQTQTQPRLAFHGPHKLWATPRHSFFSFAEARKSERRNPPGLFCGRRERRRLRRARAKPPVINPSQPSGDWQQEVARARQSDERWGMGSTLASIMFVWMAIRQYFPQEFADRHLRRWASKLTGYFSPYVQISFPEHVGERLQRSEAFAAIESFLGSTCGGGARRLRAELGKESTKLVLSMDEHEEVTDNFEGASFWWECKTTSTAAPRFSFYPAPEEKRFYRLTFHRRHRKLATDSYLPHVLEKGRDASVQRRQRKLYTNSPNRDAEYRRLLWSHVPFEHPASFDTLAMDPEQKRDIIQDLLTFRESKEYYARIGKPWKRGYLLYGPPGTGKSTMVAAMANFLEYDVYDLELTAVKDNSALRRLLIETTSKSIIVIEDIDCSLDLTGKRKREGEKSGGEEEDEKKKMEAAATGRGDKDDSKVTLSGLLNFIDGLWSACGGERLIVFTTNHIEKLDPALIRRGRMDKHIELSYCRFEAFKVLARNYLGVDSHSRFDAIRQLMEEADITPADVAELLIPRTRRGGDEEVDACLDGVVAALQEAKAKKEEAVTAAEETAAEVSKDENRSQAQGIETEA</sequence>
<feature type="region of interest" description="Disordered" evidence="8">
    <location>
        <begin position="395"/>
        <end position="425"/>
    </location>
</feature>
<keyword evidence="11" id="KW-1185">Reference proteome</keyword>
<dbReference type="InterPro" id="IPR050747">
    <property type="entry name" value="Mitochondrial_chaperone_BCS1"/>
</dbReference>
<organism evidence="10 11">
    <name type="scientific">Colocasia esculenta</name>
    <name type="common">Wild taro</name>
    <name type="synonym">Arum esculentum</name>
    <dbReference type="NCBI Taxonomy" id="4460"/>
    <lineage>
        <taxon>Eukaryota</taxon>
        <taxon>Viridiplantae</taxon>
        <taxon>Streptophyta</taxon>
        <taxon>Embryophyta</taxon>
        <taxon>Tracheophyta</taxon>
        <taxon>Spermatophyta</taxon>
        <taxon>Magnoliopsida</taxon>
        <taxon>Liliopsida</taxon>
        <taxon>Araceae</taxon>
        <taxon>Aroideae</taxon>
        <taxon>Colocasieae</taxon>
        <taxon>Colocasia</taxon>
    </lineage>
</organism>
<evidence type="ECO:0000256" key="3">
    <source>
        <dbReference type="ARBA" id="ARBA00022741"/>
    </source>
</evidence>
<dbReference type="InterPro" id="IPR027417">
    <property type="entry name" value="P-loop_NTPase"/>
</dbReference>
<dbReference type="EMBL" id="NMUH01000245">
    <property type="protein sequence ID" value="MQL75314.1"/>
    <property type="molecule type" value="Genomic_DNA"/>
</dbReference>
<feature type="region of interest" description="Disordered" evidence="8">
    <location>
        <begin position="559"/>
        <end position="581"/>
    </location>
</feature>
<accession>A0A843U127</accession>
<evidence type="ECO:0000256" key="2">
    <source>
        <dbReference type="ARBA" id="ARBA00007448"/>
    </source>
</evidence>
<gene>
    <name evidence="10" type="ORF">Taro_007679</name>
</gene>
<dbReference type="InterPro" id="IPR003593">
    <property type="entry name" value="AAA+_ATPase"/>
</dbReference>
<dbReference type="CDD" id="cd19510">
    <property type="entry name" value="RecA-like_BCS1"/>
    <property type="match status" value="1"/>
</dbReference>
<dbReference type="SMART" id="SM00382">
    <property type="entry name" value="AAA"/>
    <property type="match status" value="1"/>
</dbReference>
<proteinExistence type="inferred from homology"/>
<dbReference type="Pfam" id="PF25568">
    <property type="entry name" value="AAA_lid_At3g28540"/>
    <property type="match status" value="1"/>
</dbReference>
<comment type="similarity">
    <text evidence="2">Belongs to the AAA ATPase family. BCS1 subfamily.</text>
</comment>
<evidence type="ECO:0000256" key="1">
    <source>
        <dbReference type="ARBA" id="ARBA00001946"/>
    </source>
</evidence>
<dbReference type="PROSITE" id="PS00674">
    <property type="entry name" value="AAA"/>
    <property type="match status" value="1"/>
</dbReference>
<feature type="region of interest" description="Disordered" evidence="8">
    <location>
        <begin position="1"/>
        <end position="20"/>
    </location>
</feature>
<keyword evidence="3 7" id="KW-0547">Nucleotide-binding</keyword>
<evidence type="ECO:0000256" key="4">
    <source>
        <dbReference type="ARBA" id="ARBA00022840"/>
    </source>
</evidence>
<name>A0A843U127_COLES</name>
<comment type="caution">
    <text evidence="10">The sequence shown here is derived from an EMBL/GenBank/DDBJ whole genome shotgun (WGS) entry which is preliminary data.</text>
</comment>
<dbReference type="Pfam" id="PF00004">
    <property type="entry name" value="AAA"/>
    <property type="match status" value="2"/>
</dbReference>
<keyword evidence="4 7" id="KW-0067">ATP-binding</keyword>
<dbReference type="PANTHER" id="PTHR23070">
    <property type="entry name" value="BCS1 AAA-TYPE ATPASE"/>
    <property type="match status" value="1"/>
</dbReference>
<dbReference type="InterPro" id="IPR058017">
    <property type="entry name" value="At3g28540-like_C"/>
</dbReference>
<dbReference type="InterPro" id="IPR025753">
    <property type="entry name" value="AAA_N_dom"/>
</dbReference>
<protein>
    <recommendedName>
        <fullName evidence="9">AAA+ ATPase domain-containing protein</fullName>
    </recommendedName>
</protein>
<evidence type="ECO:0000256" key="5">
    <source>
        <dbReference type="ARBA" id="ARBA00022842"/>
    </source>
</evidence>
<dbReference type="AlphaFoldDB" id="A0A843U127"/>
<dbReference type="Proteomes" id="UP000652761">
    <property type="component" value="Unassembled WGS sequence"/>
</dbReference>
<dbReference type="GO" id="GO:0005524">
    <property type="term" value="F:ATP binding"/>
    <property type="evidence" value="ECO:0007669"/>
    <property type="project" value="UniProtKB-KW"/>
</dbReference>
<dbReference type="InterPro" id="IPR003960">
    <property type="entry name" value="ATPase_AAA_CS"/>
</dbReference>
<evidence type="ECO:0000313" key="10">
    <source>
        <dbReference type="EMBL" id="MQL75314.1"/>
    </source>
</evidence>
<comment type="cofactor">
    <cofactor evidence="1">
        <name>Mg(2+)</name>
        <dbReference type="ChEBI" id="CHEBI:18420"/>
    </cofactor>
</comment>
<dbReference type="OrthoDB" id="10251412at2759"/>
<feature type="compositionally biased region" description="Basic and acidic residues" evidence="8">
    <location>
        <begin position="397"/>
        <end position="425"/>
    </location>
</feature>
<dbReference type="SUPFAM" id="SSF52540">
    <property type="entry name" value="P-loop containing nucleoside triphosphate hydrolases"/>
    <property type="match status" value="1"/>
</dbReference>
<evidence type="ECO:0000313" key="11">
    <source>
        <dbReference type="Proteomes" id="UP000652761"/>
    </source>
</evidence>
<dbReference type="Gene3D" id="6.10.280.40">
    <property type="match status" value="1"/>
</dbReference>
<evidence type="ECO:0000259" key="9">
    <source>
        <dbReference type="SMART" id="SM00382"/>
    </source>
</evidence>
<evidence type="ECO:0000256" key="8">
    <source>
        <dbReference type="SAM" id="MobiDB-lite"/>
    </source>
</evidence>
<feature type="domain" description="AAA+ ATPase" evidence="9">
    <location>
        <begin position="324"/>
        <end position="480"/>
    </location>
</feature>
<reference evidence="10" key="1">
    <citation type="submission" date="2017-07" db="EMBL/GenBank/DDBJ databases">
        <title>Taro Niue Genome Assembly and Annotation.</title>
        <authorList>
            <person name="Atibalentja N."/>
            <person name="Keating K."/>
            <person name="Fields C.J."/>
        </authorList>
    </citation>
    <scope>NUCLEOTIDE SEQUENCE</scope>
    <source>
        <strain evidence="10">Niue_2</strain>
        <tissue evidence="10">Leaf</tissue>
    </source>
</reference>
<feature type="compositionally biased region" description="Low complexity" evidence="8">
    <location>
        <begin position="1"/>
        <end position="14"/>
    </location>
</feature>